<dbReference type="PANTHER" id="PTHR33744">
    <property type="entry name" value="CARBOHYDRATE DIACID REGULATOR"/>
    <property type="match status" value="1"/>
</dbReference>
<dbReference type="InterPro" id="IPR009057">
    <property type="entry name" value="Homeodomain-like_sf"/>
</dbReference>
<sequence>MRGFGHHVSFAPVSIFSVASRWTRSVRATVRPVTLTLAALVRQREFGLRVLSGDDAVNRQVGWVHVSELADPGLFLRTGTLLLTTGLQLGPPGQYVSRLGQAGVVGIGFGVGLSHKAVPAGLLKACQDAGMPLVEVPLETRFSDITKYVADDMARTAVRAARSTADVERALIRSLAAPDVPGEIVRRLAQWLNGWAMLLDQDFRAVAAAPAKARRELKRVKAEIERVSPAGRFSLSWSADKAQVSVHPVDHMGGYLAVGTPKLTADGHSVIGTALSLLAFQADQVTAVRRAERSLRAAAATFLVHGLSDAAVSTGVVLPKPPVRVAIIRGDVACADLAAIVEREMPAALVVQGVDYLLSVFERQSVRQLAELLDGRGRAAVSEAMTWEKVPDAAAEVMKLSAALLGEGPVIVTKAEVLDRGLVSHVDTPEVRAYADALLAPLRAYESTVDLVGTLRTFLVCDGNWVEASARLEIHRHTLRYRLRKIEELLGRSLDATGTRAELWVALQLYN</sequence>
<protein>
    <recommendedName>
        <fullName evidence="5">PucR family transcriptional regulator</fullName>
    </recommendedName>
</protein>
<proteinExistence type="predicted"/>
<dbReference type="Pfam" id="PF07905">
    <property type="entry name" value="PucR"/>
    <property type="match status" value="1"/>
</dbReference>
<evidence type="ECO:0000313" key="3">
    <source>
        <dbReference type="EMBL" id="ALG07198.1"/>
    </source>
</evidence>
<feature type="domain" description="PucR C-terminal helix-turn-helix" evidence="2">
    <location>
        <begin position="451"/>
        <end position="508"/>
    </location>
</feature>
<dbReference type="KEGG" id="kphy:AOZ06_09935"/>
<name>A0A0N9HR11_9PSEU</name>
<dbReference type="InterPro" id="IPR012914">
    <property type="entry name" value="PucR_dom"/>
</dbReference>
<dbReference type="PANTHER" id="PTHR33744:SF1">
    <property type="entry name" value="DNA-BINDING TRANSCRIPTIONAL ACTIVATOR ADER"/>
    <property type="match status" value="1"/>
</dbReference>
<dbReference type="Pfam" id="PF13556">
    <property type="entry name" value="HTH_30"/>
    <property type="match status" value="1"/>
</dbReference>
<dbReference type="InterPro" id="IPR051448">
    <property type="entry name" value="CdaR-like_regulators"/>
</dbReference>
<organism evidence="3 4">
    <name type="scientific">Kibdelosporangium phytohabitans</name>
    <dbReference type="NCBI Taxonomy" id="860235"/>
    <lineage>
        <taxon>Bacteria</taxon>
        <taxon>Bacillati</taxon>
        <taxon>Actinomycetota</taxon>
        <taxon>Actinomycetes</taxon>
        <taxon>Pseudonocardiales</taxon>
        <taxon>Pseudonocardiaceae</taxon>
        <taxon>Kibdelosporangium</taxon>
    </lineage>
</organism>
<dbReference type="STRING" id="860235.AOZ06_09935"/>
<evidence type="ECO:0008006" key="5">
    <source>
        <dbReference type="Google" id="ProtNLM"/>
    </source>
</evidence>
<dbReference type="OrthoDB" id="8450798at2"/>
<evidence type="ECO:0000259" key="2">
    <source>
        <dbReference type="Pfam" id="PF13556"/>
    </source>
</evidence>
<dbReference type="AlphaFoldDB" id="A0A0N9HR11"/>
<dbReference type="InterPro" id="IPR025736">
    <property type="entry name" value="PucR_C-HTH_dom"/>
</dbReference>
<dbReference type="SUPFAM" id="SSF46689">
    <property type="entry name" value="Homeodomain-like"/>
    <property type="match status" value="1"/>
</dbReference>
<dbReference type="Proteomes" id="UP000063699">
    <property type="component" value="Chromosome"/>
</dbReference>
<dbReference type="InterPro" id="IPR042070">
    <property type="entry name" value="PucR_C-HTH_sf"/>
</dbReference>
<evidence type="ECO:0000259" key="1">
    <source>
        <dbReference type="Pfam" id="PF07905"/>
    </source>
</evidence>
<accession>A0A0N9HR11</accession>
<evidence type="ECO:0000313" key="4">
    <source>
        <dbReference type="Proteomes" id="UP000063699"/>
    </source>
</evidence>
<gene>
    <name evidence="3" type="ORF">AOZ06_09935</name>
</gene>
<dbReference type="EMBL" id="CP012752">
    <property type="protein sequence ID" value="ALG07198.1"/>
    <property type="molecule type" value="Genomic_DNA"/>
</dbReference>
<dbReference type="Gene3D" id="1.10.10.2840">
    <property type="entry name" value="PucR C-terminal helix-turn-helix domain"/>
    <property type="match status" value="1"/>
</dbReference>
<reference evidence="3 4" key="1">
    <citation type="submission" date="2015-07" db="EMBL/GenBank/DDBJ databases">
        <title>Genome sequencing of Kibdelosporangium phytohabitans.</title>
        <authorList>
            <person name="Qin S."/>
            <person name="Xing K."/>
        </authorList>
    </citation>
    <scope>NUCLEOTIDE SEQUENCE [LARGE SCALE GENOMIC DNA]</scope>
    <source>
        <strain evidence="3 4">KLBMP1111</strain>
    </source>
</reference>
<keyword evidence="4" id="KW-1185">Reference proteome</keyword>
<feature type="domain" description="Purine catabolism PurC-like" evidence="1">
    <location>
        <begin position="41"/>
        <end position="151"/>
    </location>
</feature>